<feature type="region of interest" description="Disordered" evidence="1">
    <location>
        <begin position="1"/>
        <end position="20"/>
    </location>
</feature>
<sequence>MSFLGANMLHAQQGPPPIPTSTEIKKTVTDLSNTLELTDVQSKEVFDLYTAHFKEVSNKMESSRPSRKEMEALQSKFEKEVKAVLTTEQQKKYETYLKENQPKQGGPQQRR</sequence>
<dbReference type="AlphaFoldDB" id="A0A2N3HW48"/>
<accession>A0A2N3HW48</accession>
<evidence type="ECO:0008006" key="4">
    <source>
        <dbReference type="Google" id="ProtNLM"/>
    </source>
</evidence>
<comment type="caution">
    <text evidence="2">The sequence shown here is derived from an EMBL/GenBank/DDBJ whole genome shotgun (WGS) entry which is preliminary data.</text>
</comment>
<gene>
    <name evidence="2" type="ORF">BZG02_13425</name>
</gene>
<dbReference type="EMBL" id="MVDD01000009">
    <property type="protein sequence ID" value="PKQ62305.1"/>
    <property type="molecule type" value="Genomic_DNA"/>
</dbReference>
<proteinExistence type="predicted"/>
<organism evidence="2 3">
    <name type="scientific">Labilibaculum filiforme</name>
    <dbReference type="NCBI Taxonomy" id="1940526"/>
    <lineage>
        <taxon>Bacteria</taxon>
        <taxon>Pseudomonadati</taxon>
        <taxon>Bacteroidota</taxon>
        <taxon>Bacteroidia</taxon>
        <taxon>Marinilabiliales</taxon>
        <taxon>Marinifilaceae</taxon>
        <taxon>Labilibaculum</taxon>
    </lineage>
</organism>
<name>A0A2N3HW48_9BACT</name>
<evidence type="ECO:0000313" key="2">
    <source>
        <dbReference type="EMBL" id="PKQ62305.1"/>
    </source>
</evidence>
<dbReference type="Gene3D" id="2.170.150.10">
    <property type="entry name" value="Metal Binding Protein, Guanine Nucleotide Exchange Factor, Chain A"/>
    <property type="match status" value="1"/>
</dbReference>
<evidence type="ECO:0000313" key="3">
    <source>
        <dbReference type="Proteomes" id="UP000233535"/>
    </source>
</evidence>
<evidence type="ECO:0000256" key="1">
    <source>
        <dbReference type="SAM" id="MobiDB-lite"/>
    </source>
</evidence>
<reference evidence="2 3" key="1">
    <citation type="journal article" date="2017" name="Front. Microbiol.">
        <title>Labilibaculum manganireducens gen. nov., sp. nov. and Labilibaculum filiforme sp. nov., Novel Bacteroidetes Isolated from Subsurface Sediments of the Baltic Sea.</title>
        <authorList>
            <person name="Vandieken V."/>
            <person name="Marshall I.P."/>
            <person name="Niemann H."/>
            <person name="Engelen B."/>
            <person name="Cypionka H."/>
        </authorList>
    </citation>
    <scope>NUCLEOTIDE SEQUENCE [LARGE SCALE GENOMIC DNA]</scope>
    <source>
        <strain evidence="2 3">59.16B</strain>
    </source>
</reference>
<dbReference type="Proteomes" id="UP000233535">
    <property type="component" value="Unassembled WGS sequence"/>
</dbReference>
<dbReference type="InterPro" id="IPR011323">
    <property type="entry name" value="Mss4/transl-control_tumour"/>
</dbReference>
<keyword evidence="3" id="KW-1185">Reference proteome</keyword>
<protein>
    <recommendedName>
        <fullName evidence="4">DUF4890 domain-containing protein</fullName>
    </recommendedName>
</protein>